<comment type="caution">
    <text evidence="3">The sequence shown here is derived from an EMBL/GenBank/DDBJ whole genome shotgun (WGS) entry which is preliminary data.</text>
</comment>
<reference evidence="3" key="2">
    <citation type="submission" date="2021-04" db="EMBL/GenBank/DDBJ databases">
        <authorList>
            <person name="Gilroy R."/>
        </authorList>
    </citation>
    <scope>NUCLEOTIDE SEQUENCE</scope>
    <source>
        <strain evidence="3">CHK188-16595</strain>
    </source>
</reference>
<proteinExistence type="predicted"/>
<feature type="transmembrane region" description="Helical" evidence="1">
    <location>
        <begin position="155"/>
        <end position="176"/>
    </location>
</feature>
<dbReference type="InterPro" id="IPR021994">
    <property type="entry name" value="DUF3592"/>
</dbReference>
<gene>
    <name evidence="3" type="ORF">IAA37_07035</name>
</gene>
<evidence type="ECO:0000256" key="1">
    <source>
        <dbReference type="SAM" id="Phobius"/>
    </source>
</evidence>
<reference evidence="3" key="1">
    <citation type="journal article" date="2021" name="PeerJ">
        <title>Extensive microbial diversity within the chicken gut microbiome revealed by metagenomics and culture.</title>
        <authorList>
            <person name="Gilroy R."/>
            <person name="Ravi A."/>
            <person name="Getino M."/>
            <person name="Pursley I."/>
            <person name="Horton D.L."/>
            <person name="Alikhan N.F."/>
            <person name="Baker D."/>
            <person name="Gharbi K."/>
            <person name="Hall N."/>
            <person name="Watson M."/>
            <person name="Adriaenssens E.M."/>
            <person name="Foster-Nyarko E."/>
            <person name="Jarju S."/>
            <person name="Secka A."/>
            <person name="Antonio M."/>
            <person name="Oren A."/>
            <person name="Chaudhuri R.R."/>
            <person name="La Ragione R."/>
            <person name="Hildebrand F."/>
            <person name="Pallen M.J."/>
        </authorList>
    </citation>
    <scope>NUCLEOTIDE SEQUENCE</scope>
    <source>
        <strain evidence="3">CHK188-16595</strain>
    </source>
</reference>
<feature type="transmembrane region" description="Helical" evidence="1">
    <location>
        <begin position="125"/>
        <end position="148"/>
    </location>
</feature>
<evidence type="ECO:0000259" key="2">
    <source>
        <dbReference type="Pfam" id="PF12158"/>
    </source>
</evidence>
<dbReference type="AlphaFoldDB" id="A0A9D2MIU6"/>
<feature type="transmembrane region" description="Helical" evidence="1">
    <location>
        <begin position="7"/>
        <end position="29"/>
    </location>
</feature>
<accession>A0A9D2MIU6</accession>
<dbReference type="Pfam" id="PF12158">
    <property type="entry name" value="DUF3592"/>
    <property type="match status" value="1"/>
</dbReference>
<keyword evidence="1" id="KW-1133">Transmembrane helix</keyword>
<evidence type="ECO:0000313" key="4">
    <source>
        <dbReference type="Proteomes" id="UP000823877"/>
    </source>
</evidence>
<name>A0A9D2MIU6_9FIRM</name>
<keyword evidence="1" id="KW-0472">Membrane</keyword>
<organism evidence="3 4">
    <name type="scientific">Candidatus Eubacterium faecale</name>
    <dbReference type="NCBI Taxonomy" id="2838568"/>
    <lineage>
        <taxon>Bacteria</taxon>
        <taxon>Bacillati</taxon>
        <taxon>Bacillota</taxon>
        <taxon>Clostridia</taxon>
        <taxon>Eubacteriales</taxon>
        <taxon>Eubacteriaceae</taxon>
        <taxon>Eubacterium</taxon>
    </lineage>
</organism>
<protein>
    <submittedName>
        <fullName evidence="3">DUF3592 domain-containing protein</fullName>
    </submittedName>
</protein>
<dbReference type="Proteomes" id="UP000823877">
    <property type="component" value="Unassembled WGS sequence"/>
</dbReference>
<sequence>MTVKKAKLIPILMCSAALIIGLILLIAGIRDLSFENKDTKGWETTEGTLVDYELYRDAYYNAAKRTEHAATYTLIYKYEVDGQGYILRSQMATSAVPSVGTTRDIRYNPGYPEESVLSGDATGSAMILIGIMFIVIPGLIGLGFAGVLQNLKMNITDFIFGAVLIGLTTGSVYLIAGSLKPAKVFEFFSDSFNPMLLIPVLLFAAGIFLLIRSFAAPLKEKLKSKGNKKPEH</sequence>
<evidence type="ECO:0000313" key="3">
    <source>
        <dbReference type="EMBL" id="HJB75407.1"/>
    </source>
</evidence>
<feature type="domain" description="DUF3592" evidence="2">
    <location>
        <begin position="45"/>
        <end position="120"/>
    </location>
</feature>
<dbReference type="EMBL" id="DWXN01000012">
    <property type="protein sequence ID" value="HJB75407.1"/>
    <property type="molecule type" value="Genomic_DNA"/>
</dbReference>
<keyword evidence="1" id="KW-0812">Transmembrane</keyword>
<feature type="transmembrane region" description="Helical" evidence="1">
    <location>
        <begin position="196"/>
        <end position="215"/>
    </location>
</feature>